<dbReference type="InterPro" id="IPR021765">
    <property type="entry name" value="UstYa-like"/>
</dbReference>
<name>A0A9Q8PDV7_PASFU</name>
<evidence type="ECO:0000256" key="1">
    <source>
        <dbReference type="ARBA" id="ARBA00035112"/>
    </source>
</evidence>
<accession>A0A9Q8PDV7</accession>
<feature type="transmembrane region" description="Helical" evidence="2">
    <location>
        <begin position="33"/>
        <end position="55"/>
    </location>
</feature>
<keyword evidence="2" id="KW-0812">Transmembrane</keyword>
<keyword evidence="4" id="KW-1185">Reference proteome</keyword>
<sequence>MPRKKHLYERVALHEASDIVEEERLSRTIRKPYLWPVITYLNLGLFAISMGVLWFSRDKLTGHNNAVNDLLALTSTPSPIFHKVRIGLGEKRMNATLLPTPHDEVYRGLPSAEVDLAWDRIANTQPIALTKEEMATAGLDPSTIVKYPESFGLGEAYAARIDVFHQIHCLDALRKQAYWEDYKLDGWTSLNTSSKLHQTHLSHCLYYLLQSITCHASVDIYPHIWTDTLRQPYPDFNTVKTCRNFDAILAWQEAHGIDETDFYALRRPASYGPPAYMSDEFKDVWRTTPWYNEEADEHHGQQIG</sequence>
<evidence type="ECO:0008006" key="5">
    <source>
        <dbReference type="Google" id="ProtNLM"/>
    </source>
</evidence>
<dbReference type="RefSeq" id="XP_047765039.1">
    <property type="nucleotide sequence ID" value="XM_047910812.1"/>
</dbReference>
<gene>
    <name evidence="3" type="ORF">CLAFUR5_11664</name>
</gene>
<comment type="similarity">
    <text evidence="1">Belongs to the ustYa family.</text>
</comment>
<evidence type="ECO:0000256" key="2">
    <source>
        <dbReference type="SAM" id="Phobius"/>
    </source>
</evidence>
<keyword evidence="2" id="KW-1133">Transmembrane helix</keyword>
<dbReference type="PANTHER" id="PTHR33365">
    <property type="entry name" value="YALI0B05434P"/>
    <property type="match status" value="1"/>
</dbReference>
<organism evidence="3 4">
    <name type="scientific">Passalora fulva</name>
    <name type="common">Tomato leaf mold</name>
    <name type="synonym">Cladosporium fulvum</name>
    <dbReference type="NCBI Taxonomy" id="5499"/>
    <lineage>
        <taxon>Eukaryota</taxon>
        <taxon>Fungi</taxon>
        <taxon>Dikarya</taxon>
        <taxon>Ascomycota</taxon>
        <taxon>Pezizomycotina</taxon>
        <taxon>Dothideomycetes</taxon>
        <taxon>Dothideomycetidae</taxon>
        <taxon>Mycosphaerellales</taxon>
        <taxon>Mycosphaerellaceae</taxon>
        <taxon>Fulvia</taxon>
    </lineage>
</organism>
<dbReference type="Pfam" id="PF11807">
    <property type="entry name" value="UstYa"/>
    <property type="match status" value="1"/>
</dbReference>
<dbReference type="EMBL" id="CP090170">
    <property type="protein sequence ID" value="UJO20673.1"/>
    <property type="molecule type" value="Genomic_DNA"/>
</dbReference>
<evidence type="ECO:0000313" key="4">
    <source>
        <dbReference type="Proteomes" id="UP000756132"/>
    </source>
</evidence>
<dbReference type="Proteomes" id="UP000756132">
    <property type="component" value="Chromosome 8"/>
</dbReference>
<dbReference type="KEGG" id="ffu:CLAFUR5_11664"/>
<dbReference type="AlphaFoldDB" id="A0A9Q8PDV7"/>
<dbReference type="PANTHER" id="PTHR33365:SF14">
    <property type="entry name" value="TAT PATHWAY SIGNAL SEQUENCE"/>
    <property type="match status" value="1"/>
</dbReference>
<dbReference type="GeneID" id="71991542"/>
<reference evidence="3" key="2">
    <citation type="journal article" date="2022" name="Microb. Genom.">
        <title>A chromosome-scale genome assembly of the tomato pathogen Cladosporium fulvum reveals a compartmentalized genome architecture and the presence of a dispensable chromosome.</title>
        <authorList>
            <person name="Zaccaron A.Z."/>
            <person name="Chen L.H."/>
            <person name="Samaras A."/>
            <person name="Stergiopoulos I."/>
        </authorList>
    </citation>
    <scope>NUCLEOTIDE SEQUENCE</scope>
    <source>
        <strain evidence="3">Race5_Kim</strain>
    </source>
</reference>
<keyword evidence="2" id="KW-0472">Membrane</keyword>
<dbReference type="OrthoDB" id="3647516at2759"/>
<protein>
    <recommendedName>
        <fullName evidence="5">Tat pathway signal sequence</fullName>
    </recommendedName>
</protein>
<evidence type="ECO:0000313" key="3">
    <source>
        <dbReference type="EMBL" id="UJO20673.1"/>
    </source>
</evidence>
<reference evidence="3" key="1">
    <citation type="submission" date="2021-12" db="EMBL/GenBank/DDBJ databases">
        <authorList>
            <person name="Zaccaron A."/>
            <person name="Stergiopoulos I."/>
        </authorList>
    </citation>
    <scope>NUCLEOTIDE SEQUENCE</scope>
    <source>
        <strain evidence="3">Race5_Kim</strain>
    </source>
</reference>
<dbReference type="GO" id="GO:0043386">
    <property type="term" value="P:mycotoxin biosynthetic process"/>
    <property type="evidence" value="ECO:0007669"/>
    <property type="project" value="InterPro"/>
</dbReference>
<proteinExistence type="inferred from homology"/>